<name>A0A1C3EIS6_9PLAN</name>
<organism evidence="2 3">
    <name type="scientific">Planctopirus hydrillae</name>
    <dbReference type="NCBI Taxonomy" id="1841610"/>
    <lineage>
        <taxon>Bacteria</taxon>
        <taxon>Pseudomonadati</taxon>
        <taxon>Planctomycetota</taxon>
        <taxon>Planctomycetia</taxon>
        <taxon>Planctomycetales</taxon>
        <taxon>Planctomycetaceae</taxon>
        <taxon>Planctopirus</taxon>
    </lineage>
</organism>
<comment type="caution">
    <text evidence="2">The sequence shown here is derived from an EMBL/GenBank/DDBJ whole genome shotgun (WGS) entry which is preliminary data.</text>
</comment>
<proteinExistence type="predicted"/>
<dbReference type="Pfam" id="PF12728">
    <property type="entry name" value="HTH_17"/>
    <property type="match status" value="1"/>
</dbReference>
<dbReference type="RefSeq" id="WP_068846966.1">
    <property type="nucleotide sequence ID" value="NZ_LYDR01000058.1"/>
</dbReference>
<dbReference type="InterPro" id="IPR010093">
    <property type="entry name" value="SinI_DNA-bd"/>
</dbReference>
<feature type="domain" description="Helix-turn-helix" evidence="1">
    <location>
        <begin position="22"/>
        <end position="64"/>
    </location>
</feature>
<evidence type="ECO:0000259" key="1">
    <source>
        <dbReference type="Pfam" id="PF12728"/>
    </source>
</evidence>
<dbReference type="Proteomes" id="UP000094828">
    <property type="component" value="Unassembled WGS sequence"/>
</dbReference>
<evidence type="ECO:0000313" key="2">
    <source>
        <dbReference type="EMBL" id="ODA33128.1"/>
    </source>
</evidence>
<gene>
    <name evidence="2" type="ORF">A6X21_05020</name>
</gene>
<sequence>MYDIFHEFKPGFESVAVDRQTAAKILGISIATLDRHVRSGKIPSWKLGRRVLFDQATLLELLRSAGQSTT</sequence>
<dbReference type="EMBL" id="LYDR01000058">
    <property type="protein sequence ID" value="ODA33128.1"/>
    <property type="molecule type" value="Genomic_DNA"/>
</dbReference>
<dbReference type="InterPro" id="IPR041657">
    <property type="entry name" value="HTH_17"/>
</dbReference>
<accession>A0A1C3EIS6</accession>
<keyword evidence="3" id="KW-1185">Reference proteome</keyword>
<dbReference type="OrthoDB" id="1097811at2"/>
<dbReference type="AlphaFoldDB" id="A0A1C3EIS6"/>
<dbReference type="SUPFAM" id="SSF46955">
    <property type="entry name" value="Putative DNA-binding domain"/>
    <property type="match status" value="1"/>
</dbReference>
<evidence type="ECO:0000313" key="3">
    <source>
        <dbReference type="Proteomes" id="UP000094828"/>
    </source>
</evidence>
<dbReference type="NCBIfam" id="TIGR01764">
    <property type="entry name" value="excise"/>
    <property type="match status" value="1"/>
</dbReference>
<dbReference type="GO" id="GO:0003677">
    <property type="term" value="F:DNA binding"/>
    <property type="evidence" value="ECO:0007669"/>
    <property type="project" value="InterPro"/>
</dbReference>
<reference evidence="2 3" key="1">
    <citation type="submission" date="2016-05" db="EMBL/GenBank/DDBJ databases">
        <title>Genomic and physiological characterization of Planctopirus sp. isolated from fresh water lake.</title>
        <authorList>
            <person name="Subhash Y."/>
            <person name="Ramana C."/>
        </authorList>
    </citation>
    <scope>NUCLEOTIDE SEQUENCE [LARGE SCALE GENOMIC DNA]</scope>
    <source>
        <strain evidence="2 3">JC280</strain>
    </source>
</reference>
<dbReference type="InterPro" id="IPR009061">
    <property type="entry name" value="DNA-bd_dom_put_sf"/>
</dbReference>
<protein>
    <recommendedName>
        <fullName evidence="1">Helix-turn-helix domain-containing protein</fullName>
    </recommendedName>
</protein>